<dbReference type="GO" id="GO:0031012">
    <property type="term" value="C:extracellular matrix"/>
    <property type="evidence" value="ECO:0007669"/>
    <property type="project" value="TreeGrafter"/>
</dbReference>
<feature type="compositionally biased region" description="Low complexity" evidence="1">
    <location>
        <begin position="175"/>
        <end position="191"/>
    </location>
</feature>
<dbReference type="InterPro" id="IPR056923">
    <property type="entry name" value="Minor_tail_gp31_C"/>
</dbReference>
<gene>
    <name evidence="3" type="primary">4</name>
    <name evidence="3" type="ORF">SEA_OKANUI_4</name>
</gene>
<feature type="region of interest" description="Disordered" evidence="1">
    <location>
        <begin position="120"/>
        <end position="246"/>
    </location>
</feature>
<organism evidence="3 4">
    <name type="scientific">Mycobacterium phage OKaNui</name>
    <dbReference type="NCBI Taxonomy" id="2743844"/>
    <lineage>
        <taxon>Viruses</taxon>
        <taxon>Duplodnaviria</taxon>
        <taxon>Heunggongvirae</taxon>
        <taxon>Uroviricota</taxon>
        <taxon>Caudoviricetes</taxon>
        <taxon>Backyardiganvirus</taxon>
        <taxon>Backyardiganvirus peaches</taxon>
    </lineage>
</organism>
<sequence>MRLRGFPTDGRPAVSYVGSPTGSILGIPQNLIGKVSVSQQRPRSLLSIPTDTPRGVISRHPTTGRLLAVPGRPGPQGPQGPKGDGLRIDGQVPTYAELPGSASDGDVWLAGGKLYRYDNGWPDESAGTQVQGQEGPRGPQGIAGPQGPVGPQGPQGLKGDTGPRGPEGPEGPEGPRGLQGEQGVQGPQGPKGDTGSQGPKGDVGPQGERGLQGIQGPVGPKGDKGDKGDTGNQGPQGPQGPYGYLSSDATVLDFRRMTQAQYNALGAGRPATTFYVIVG</sequence>
<dbReference type="Pfam" id="PF24243">
    <property type="entry name" value="Phage_tail_C"/>
    <property type="match status" value="1"/>
</dbReference>
<dbReference type="EMBL" id="MT490373">
    <property type="protein sequence ID" value="QKW95478.1"/>
    <property type="molecule type" value="Genomic_DNA"/>
</dbReference>
<dbReference type="InterPro" id="IPR008160">
    <property type="entry name" value="Collagen"/>
</dbReference>
<dbReference type="Pfam" id="PF01391">
    <property type="entry name" value="Collagen"/>
    <property type="match status" value="1"/>
</dbReference>
<reference evidence="3 4" key="1">
    <citation type="submission" date="2020-05" db="EMBL/GenBank/DDBJ databases">
        <authorList>
            <person name="Fast K.M."/>
            <person name="Mayfield K.N."/>
            <person name="Stephens L.A."/>
            <person name="Reid T.H."/>
            <person name="Ryan E.D."/>
            <person name="Keener T.W."/>
            <person name="Sandel M.W."/>
            <person name="Garlena R.A."/>
            <person name="Russell D.A."/>
            <person name="Pope W.H."/>
            <person name="Jacobs-Sera D."/>
            <person name="Hatfull G.F."/>
        </authorList>
    </citation>
    <scope>NUCLEOTIDE SEQUENCE [LARGE SCALE GENOMIC DNA]</scope>
</reference>
<protein>
    <submittedName>
        <fullName evidence="3">Minor tail protein</fullName>
    </submittedName>
</protein>
<evidence type="ECO:0000256" key="1">
    <source>
        <dbReference type="SAM" id="MobiDB-lite"/>
    </source>
</evidence>
<evidence type="ECO:0000313" key="3">
    <source>
        <dbReference type="EMBL" id="QKW95478.1"/>
    </source>
</evidence>
<dbReference type="Proteomes" id="UP000509862">
    <property type="component" value="Segment"/>
</dbReference>
<evidence type="ECO:0000313" key="4">
    <source>
        <dbReference type="Proteomes" id="UP000509862"/>
    </source>
</evidence>
<dbReference type="GO" id="GO:0005615">
    <property type="term" value="C:extracellular space"/>
    <property type="evidence" value="ECO:0007669"/>
    <property type="project" value="TreeGrafter"/>
</dbReference>
<dbReference type="PANTHER" id="PTHR24023:SF1082">
    <property type="entry name" value="COLLAGEN TRIPLE HELIX REPEAT"/>
    <property type="match status" value="1"/>
</dbReference>
<proteinExistence type="predicted"/>
<evidence type="ECO:0000259" key="2">
    <source>
        <dbReference type="Pfam" id="PF24243"/>
    </source>
</evidence>
<feature type="region of interest" description="Disordered" evidence="1">
    <location>
        <begin position="61"/>
        <end position="91"/>
    </location>
</feature>
<dbReference type="PANTHER" id="PTHR24023">
    <property type="entry name" value="COLLAGEN ALPHA"/>
    <property type="match status" value="1"/>
</dbReference>
<feature type="compositionally biased region" description="Low complexity" evidence="1">
    <location>
        <begin position="136"/>
        <end position="146"/>
    </location>
</feature>
<accession>A0A7D4XJW5</accession>
<name>A0A7D4XJW5_9CAUD</name>
<dbReference type="InterPro" id="IPR050149">
    <property type="entry name" value="Collagen_superfamily"/>
</dbReference>
<feature type="domain" description="Minor tail protein gp31 C-terminal" evidence="2">
    <location>
        <begin position="252"/>
        <end position="278"/>
    </location>
</feature>